<organism evidence="4">
    <name type="scientific">Guillardia theta (strain CCMP2712)</name>
    <name type="common">Cryptophyte</name>
    <dbReference type="NCBI Taxonomy" id="905079"/>
    <lineage>
        <taxon>Eukaryota</taxon>
        <taxon>Cryptophyceae</taxon>
        <taxon>Pyrenomonadales</taxon>
        <taxon>Geminigeraceae</taxon>
        <taxon>Guillardia</taxon>
    </lineage>
</organism>
<reference evidence="5" key="3">
    <citation type="submission" date="2015-06" db="UniProtKB">
        <authorList>
            <consortium name="EnsemblProtists"/>
        </authorList>
    </citation>
    <scope>IDENTIFICATION</scope>
</reference>
<dbReference type="SMART" id="SM00248">
    <property type="entry name" value="ANK"/>
    <property type="match status" value="4"/>
</dbReference>
<evidence type="ECO:0000313" key="6">
    <source>
        <dbReference type="Proteomes" id="UP000011087"/>
    </source>
</evidence>
<dbReference type="Gene3D" id="1.25.40.20">
    <property type="entry name" value="Ankyrin repeat-containing domain"/>
    <property type="match status" value="2"/>
</dbReference>
<dbReference type="EMBL" id="JH992999">
    <property type="protein sequence ID" value="EKX45453.1"/>
    <property type="molecule type" value="Genomic_DNA"/>
</dbReference>
<dbReference type="InterPro" id="IPR036770">
    <property type="entry name" value="Ankyrin_rpt-contain_sf"/>
</dbReference>
<sequence length="232" mass="25824">MACRRESGVVVSFHRRFDFADLSAPRKDAERRQRGGKRILAGAVGALNKSNVNLPANSFLEAKRPQTSSSNVKQELREAAKKGDAQALHRLLHAGADVNMRLDSYDLRPLHYAAWHGKTDAVELLLSYKADINARNKDLKTALHLSASRGHLKTARLLARRGAFLTVRDKEGNTPLEVAEMWGKAQVAMLLEELVETARDGQAQRRWTEDVLRELGAKSSTDSRSSSERRSS</sequence>
<evidence type="ECO:0000256" key="1">
    <source>
        <dbReference type="ARBA" id="ARBA00022737"/>
    </source>
</evidence>
<dbReference type="OrthoDB" id="341259at2759"/>
<dbReference type="AlphaFoldDB" id="L1JA86"/>
<dbReference type="PROSITE" id="PS50297">
    <property type="entry name" value="ANK_REP_REGION"/>
    <property type="match status" value="2"/>
</dbReference>
<reference evidence="6" key="2">
    <citation type="submission" date="2012-11" db="EMBL/GenBank/DDBJ databases">
        <authorList>
            <person name="Kuo A."/>
            <person name="Curtis B.A."/>
            <person name="Tanifuji G."/>
            <person name="Burki F."/>
            <person name="Gruber A."/>
            <person name="Irimia M."/>
            <person name="Maruyama S."/>
            <person name="Arias M.C."/>
            <person name="Ball S.G."/>
            <person name="Gile G.H."/>
            <person name="Hirakawa Y."/>
            <person name="Hopkins J.F."/>
            <person name="Rensing S.A."/>
            <person name="Schmutz J."/>
            <person name="Symeonidi A."/>
            <person name="Elias M."/>
            <person name="Eveleigh R.J."/>
            <person name="Herman E.K."/>
            <person name="Klute M.J."/>
            <person name="Nakayama T."/>
            <person name="Obornik M."/>
            <person name="Reyes-Prieto A."/>
            <person name="Armbrust E.V."/>
            <person name="Aves S.J."/>
            <person name="Beiko R.G."/>
            <person name="Coutinho P."/>
            <person name="Dacks J.B."/>
            <person name="Durnford D.G."/>
            <person name="Fast N.M."/>
            <person name="Green B.R."/>
            <person name="Grisdale C."/>
            <person name="Hempe F."/>
            <person name="Henrissat B."/>
            <person name="Hoppner M.P."/>
            <person name="Ishida K.-I."/>
            <person name="Kim E."/>
            <person name="Koreny L."/>
            <person name="Kroth P.G."/>
            <person name="Liu Y."/>
            <person name="Malik S.-B."/>
            <person name="Maier U.G."/>
            <person name="McRose D."/>
            <person name="Mock T."/>
            <person name="Neilson J.A."/>
            <person name="Onodera N.T."/>
            <person name="Poole A.M."/>
            <person name="Pritham E.J."/>
            <person name="Richards T.A."/>
            <person name="Rocap G."/>
            <person name="Roy S.W."/>
            <person name="Sarai C."/>
            <person name="Schaack S."/>
            <person name="Shirato S."/>
            <person name="Slamovits C.H."/>
            <person name="Spencer D.F."/>
            <person name="Suzuki S."/>
            <person name="Worden A.Z."/>
            <person name="Zauner S."/>
            <person name="Barry K."/>
            <person name="Bell C."/>
            <person name="Bharti A.K."/>
            <person name="Crow J.A."/>
            <person name="Grimwood J."/>
            <person name="Kramer R."/>
            <person name="Lindquist E."/>
            <person name="Lucas S."/>
            <person name="Salamov A."/>
            <person name="McFadden G.I."/>
            <person name="Lane C.E."/>
            <person name="Keeling P.J."/>
            <person name="Gray M.W."/>
            <person name="Grigoriev I.V."/>
            <person name="Archibald J.M."/>
        </authorList>
    </citation>
    <scope>NUCLEOTIDE SEQUENCE</scope>
    <source>
        <strain evidence="6">CCMP2712</strain>
    </source>
</reference>
<dbReference type="STRING" id="905079.L1JA86"/>
<evidence type="ECO:0000256" key="2">
    <source>
        <dbReference type="ARBA" id="ARBA00023043"/>
    </source>
</evidence>
<dbReference type="Pfam" id="PF13637">
    <property type="entry name" value="Ank_4"/>
    <property type="match status" value="1"/>
</dbReference>
<keyword evidence="1" id="KW-0677">Repeat</keyword>
<dbReference type="KEGG" id="gtt:GUITHDRAFT_87075"/>
<reference evidence="4 6" key="1">
    <citation type="journal article" date="2012" name="Nature">
        <title>Algal genomes reveal evolutionary mosaicism and the fate of nucleomorphs.</title>
        <authorList>
            <consortium name="DOE Joint Genome Institute"/>
            <person name="Curtis B.A."/>
            <person name="Tanifuji G."/>
            <person name="Burki F."/>
            <person name="Gruber A."/>
            <person name="Irimia M."/>
            <person name="Maruyama S."/>
            <person name="Arias M.C."/>
            <person name="Ball S.G."/>
            <person name="Gile G.H."/>
            <person name="Hirakawa Y."/>
            <person name="Hopkins J.F."/>
            <person name="Kuo A."/>
            <person name="Rensing S.A."/>
            <person name="Schmutz J."/>
            <person name="Symeonidi A."/>
            <person name="Elias M."/>
            <person name="Eveleigh R.J."/>
            <person name="Herman E.K."/>
            <person name="Klute M.J."/>
            <person name="Nakayama T."/>
            <person name="Obornik M."/>
            <person name="Reyes-Prieto A."/>
            <person name="Armbrust E.V."/>
            <person name="Aves S.J."/>
            <person name="Beiko R.G."/>
            <person name="Coutinho P."/>
            <person name="Dacks J.B."/>
            <person name="Durnford D.G."/>
            <person name="Fast N.M."/>
            <person name="Green B.R."/>
            <person name="Grisdale C.J."/>
            <person name="Hempel F."/>
            <person name="Henrissat B."/>
            <person name="Hoppner M.P."/>
            <person name="Ishida K."/>
            <person name="Kim E."/>
            <person name="Koreny L."/>
            <person name="Kroth P.G."/>
            <person name="Liu Y."/>
            <person name="Malik S.B."/>
            <person name="Maier U.G."/>
            <person name="McRose D."/>
            <person name="Mock T."/>
            <person name="Neilson J.A."/>
            <person name="Onodera N.T."/>
            <person name="Poole A.M."/>
            <person name="Pritham E.J."/>
            <person name="Richards T.A."/>
            <person name="Rocap G."/>
            <person name="Roy S.W."/>
            <person name="Sarai C."/>
            <person name="Schaack S."/>
            <person name="Shirato S."/>
            <person name="Slamovits C.H."/>
            <person name="Spencer D.F."/>
            <person name="Suzuki S."/>
            <person name="Worden A.Z."/>
            <person name="Zauner S."/>
            <person name="Barry K."/>
            <person name="Bell C."/>
            <person name="Bharti A.K."/>
            <person name="Crow J.A."/>
            <person name="Grimwood J."/>
            <person name="Kramer R."/>
            <person name="Lindquist E."/>
            <person name="Lucas S."/>
            <person name="Salamov A."/>
            <person name="McFadden G.I."/>
            <person name="Lane C.E."/>
            <person name="Keeling P.J."/>
            <person name="Gray M.W."/>
            <person name="Grigoriev I.V."/>
            <person name="Archibald J.M."/>
        </authorList>
    </citation>
    <scope>NUCLEOTIDE SEQUENCE</scope>
    <source>
        <strain evidence="4 6">CCMP2712</strain>
    </source>
</reference>
<accession>L1JA86</accession>
<feature type="repeat" description="ANK" evidence="3">
    <location>
        <begin position="138"/>
        <end position="170"/>
    </location>
</feature>
<keyword evidence="6" id="KW-1185">Reference proteome</keyword>
<dbReference type="InterPro" id="IPR002110">
    <property type="entry name" value="Ankyrin_rpt"/>
</dbReference>
<dbReference type="PROSITE" id="PS50088">
    <property type="entry name" value="ANK_REPEAT"/>
    <property type="match status" value="2"/>
</dbReference>
<evidence type="ECO:0000313" key="4">
    <source>
        <dbReference type="EMBL" id="EKX45453.1"/>
    </source>
</evidence>
<evidence type="ECO:0000256" key="3">
    <source>
        <dbReference type="PROSITE-ProRule" id="PRU00023"/>
    </source>
</evidence>
<dbReference type="Proteomes" id="UP000011087">
    <property type="component" value="Unassembled WGS sequence"/>
</dbReference>
<keyword evidence="2 3" id="KW-0040">ANK repeat</keyword>
<proteinExistence type="predicted"/>
<dbReference type="RefSeq" id="XP_005832433.1">
    <property type="nucleotide sequence ID" value="XM_005832376.1"/>
</dbReference>
<dbReference type="GeneID" id="17302119"/>
<evidence type="ECO:0000313" key="5">
    <source>
        <dbReference type="EnsemblProtists" id="EKX45453"/>
    </source>
</evidence>
<dbReference type="SUPFAM" id="SSF48403">
    <property type="entry name" value="Ankyrin repeat"/>
    <property type="match status" value="1"/>
</dbReference>
<name>L1JA86_GUITC</name>
<dbReference type="HOGENOM" id="CLU_1196800_0_0_1"/>
<gene>
    <name evidence="4" type="ORF">GUITHDRAFT_87075</name>
</gene>
<protein>
    <submittedName>
        <fullName evidence="4 5">Uncharacterized protein</fullName>
    </submittedName>
</protein>
<dbReference type="EnsemblProtists" id="EKX45453">
    <property type="protein sequence ID" value="EKX45453"/>
    <property type="gene ID" value="GUITHDRAFT_87075"/>
</dbReference>
<dbReference type="Pfam" id="PF12796">
    <property type="entry name" value="Ank_2"/>
    <property type="match status" value="1"/>
</dbReference>
<dbReference type="OMA" id="YSGEHKM"/>
<dbReference type="eggNOG" id="KOG4177">
    <property type="taxonomic scope" value="Eukaryota"/>
</dbReference>
<dbReference type="PaxDb" id="55529-EKX45453"/>
<dbReference type="PANTHER" id="PTHR24171">
    <property type="entry name" value="ANKYRIN REPEAT DOMAIN-CONTAINING PROTEIN 39-RELATED"/>
    <property type="match status" value="1"/>
</dbReference>
<feature type="repeat" description="ANK" evidence="3">
    <location>
        <begin position="105"/>
        <end position="137"/>
    </location>
</feature>